<keyword evidence="2" id="KW-0472">Membrane</keyword>
<dbReference type="AlphaFoldDB" id="A0A9P8Y3P0"/>
<dbReference type="RefSeq" id="XP_046011107.1">
    <property type="nucleotide sequence ID" value="XM_046156833.1"/>
</dbReference>
<keyword evidence="2" id="KW-0812">Transmembrane</keyword>
<feature type="transmembrane region" description="Helical" evidence="2">
    <location>
        <begin position="172"/>
        <end position="192"/>
    </location>
</feature>
<evidence type="ECO:0000256" key="1">
    <source>
        <dbReference type="SAM" id="MobiDB-lite"/>
    </source>
</evidence>
<comment type="caution">
    <text evidence="3">The sequence shown here is derived from an EMBL/GenBank/DDBJ whole genome shotgun (WGS) entry which is preliminary data.</text>
</comment>
<dbReference type="Proteomes" id="UP000756346">
    <property type="component" value="Unassembled WGS sequence"/>
</dbReference>
<accession>A0A9P8Y3P0</accession>
<sequence length="304" mass="32639">MATCYDIAGNVVQGWKPCITTGSNVSHCCGGTDLCMDNGFCLNAGGNQAYTVQGCTSKTWEAPCNFPCDTSDPSDTHGQYYIDYCWNTDPSSATGGQWCCGHDCCGDGGAIFNNSLAHQVYSPGKALVAALVTATTTVTSTATPTIVLPTADYISRADHDAMIQKLGAGLGAGPGVGLPALFSLFALLFWYFHVRQWRSKAQDLDEMSSLHRHATYDDHGRVISQGQDKQVVTIVAQRPTIPTPDHQRPSFLHPASNQPAMYHHEGTPVPSASPEMLVRGYPELETISPYTVDSNSVYQLPASP</sequence>
<organism evidence="3 4">
    <name type="scientific">Microdochium trichocladiopsis</name>
    <dbReference type="NCBI Taxonomy" id="1682393"/>
    <lineage>
        <taxon>Eukaryota</taxon>
        <taxon>Fungi</taxon>
        <taxon>Dikarya</taxon>
        <taxon>Ascomycota</taxon>
        <taxon>Pezizomycotina</taxon>
        <taxon>Sordariomycetes</taxon>
        <taxon>Xylariomycetidae</taxon>
        <taxon>Xylariales</taxon>
        <taxon>Microdochiaceae</taxon>
        <taxon>Microdochium</taxon>
    </lineage>
</organism>
<proteinExistence type="predicted"/>
<dbReference type="GeneID" id="70186379"/>
<evidence type="ECO:0000313" key="4">
    <source>
        <dbReference type="Proteomes" id="UP000756346"/>
    </source>
</evidence>
<evidence type="ECO:0000256" key="2">
    <source>
        <dbReference type="SAM" id="Phobius"/>
    </source>
</evidence>
<gene>
    <name evidence="3" type="ORF">B0I36DRAFT_349810</name>
</gene>
<dbReference type="EMBL" id="JAGTJQ010000006">
    <property type="protein sequence ID" value="KAH7028819.1"/>
    <property type="molecule type" value="Genomic_DNA"/>
</dbReference>
<dbReference type="OrthoDB" id="5215637at2759"/>
<evidence type="ECO:0000313" key="3">
    <source>
        <dbReference type="EMBL" id="KAH7028819.1"/>
    </source>
</evidence>
<name>A0A9P8Y3P0_9PEZI</name>
<keyword evidence="2" id="KW-1133">Transmembrane helix</keyword>
<feature type="region of interest" description="Disordered" evidence="1">
    <location>
        <begin position="240"/>
        <end position="275"/>
    </location>
</feature>
<reference evidence="3" key="1">
    <citation type="journal article" date="2021" name="Nat. Commun.">
        <title>Genetic determinants of endophytism in the Arabidopsis root mycobiome.</title>
        <authorList>
            <person name="Mesny F."/>
            <person name="Miyauchi S."/>
            <person name="Thiergart T."/>
            <person name="Pickel B."/>
            <person name="Atanasova L."/>
            <person name="Karlsson M."/>
            <person name="Huettel B."/>
            <person name="Barry K.W."/>
            <person name="Haridas S."/>
            <person name="Chen C."/>
            <person name="Bauer D."/>
            <person name="Andreopoulos W."/>
            <person name="Pangilinan J."/>
            <person name="LaButti K."/>
            <person name="Riley R."/>
            <person name="Lipzen A."/>
            <person name="Clum A."/>
            <person name="Drula E."/>
            <person name="Henrissat B."/>
            <person name="Kohler A."/>
            <person name="Grigoriev I.V."/>
            <person name="Martin F.M."/>
            <person name="Hacquard S."/>
        </authorList>
    </citation>
    <scope>NUCLEOTIDE SEQUENCE</scope>
    <source>
        <strain evidence="3">MPI-CAGE-CH-0230</strain>
    </source>
</reference>
<keyword evidence="4" id="KW-1185">Reference proteome</keyword>
<protein>
    <submittedName>
        <fullName evidence="3">Uncharacterized protein</fullName>
    </submittedName>
</protein>